<dbReference type="VEuPathDB" id="MicrosporidiaDB:NBO_73g0010"/>
<keyword evidence="2" id="KW-1185">Reference proteome</keyword>
<evidence type="ECO:0000313" key="2">
    <source>
        <dbReference type="Proteomes" id="UP000016927"/>
    </source>
</evidence>
<sequence>MNDKKYTLVTRCYSNWKDLHKLLIRDRFRFDKSKFDNIIQKNVCKNNNL</sequence>
<evidence type="ECO:0000313" key="1">
    <source>
        <dbReference type="EMBL" id="EOB13444.1"/>
    </source>
</evidence>
<reference evidence="1 2" key="1">
    <citation type="journal article" date="2013" name="BMC Genomics">
        <title>Comparative genomics of parasitic silkworm microsporidia reveal an association between genome expansion and host adaptation.</title>
        <authorList>
            <person name="Pan G."/>
            <person name="Xu J."/>
            <person name="Li T."/>
            <person name="Xia Q."/>
            <person name="Liu S.L."/>
            <person name="Zhang G."/>
            <person name="Li S."/>
            <person name="Li C."/>
            <person name="Liu H."/>
            <person name="Yang L."/>
            <person name="Liu T."/>
            <person name="Zhang X."/>
            <person name="Wu Z."/>
            <person name="Fan W."/>
            <person name="Dang X."/>
            <person name="Xiang H."/>
            <person name="Tao M."/>
            <person name="Li Y."/>
            <person name="Hu J."/>
            <person name="Li Z."/>
            <person name="Lin L."/>
            <person name="Luo J."/>
            <person name="Geng L."/>
            <person name="Wang L."/>
            <person name="Long M."/>
            <person name="Wan Y."/>
            <person name="He N."/>
            <person name="Zhang Z."/>
            <person name="Lu C."/>
            <person name="Keeling P.J."/>
            <person name="Wang J."/>
            <person name="Xiang Z."/>
            <person name="Zhou Z."/>
        </authorList>
    </citation>
    <scope>NUCLEOTIDE SEQUENCE [LARGE SCALE GENOMIC DNA]</scope>
    <source>
        <strain evidence="2">CQ1 / CVCC 102059</strain>
    </source>
</reference>
<name>R0M642_NOSB1</name>
<dbReference type="EMBL" id="KB908981">
    <property type="protein sequence ID" value="EOB13444.1"/>
    <property type="molecule type" value="Genomic_DNA"/>
</dbReference>
<accession>R0M642</accession>
<gene>
    <name evidence="1" type="ORF">NBO_73g0010</name>
</gene>
<proteinExistence type="predicted"/>
<organism evidence="1 2">
    <name type="scientific">Nosema bombycis (strain CQ1 / CVCC 102059)</name>
    <name type="common">Microsporidian parasite</name>
    <name type="synonym">Pebrine of silkworm</name>
    <dbReference type="NCBI Taxonomy" id="578461"/>
    <lineage>
        <taxon>Eukaryota</taxon>
        <taxon>Fungi</taxon>
        <taxon>Fungi incertae sedis</taxon>
        <taxon>Microsporidia</taxon>
        <taxon>Nosematidae</taxon>
        <taxon>Nosema</taxon>
    </lineage>
</organism>
<dbReference type="Proteomes" id="UP000016927">
    <property type="component" value="Unassembled WGS sequence"/>
</dbReference>
<dbReference type="AlphaFoldDB" id="R0M642"/>
<protein>
    <submittedName>
        <fullName evidence="1">Uncharacterized protein</fullName>
    </submittedName>
</protein>
<dbReference type="HOGENOM" id="CLU_3143530_0_0_1"/>